<dbReference type="eggNOG" id="COG4249">
    <property type="taxonomic scope" value="Bacteria"/>
</dbReference>
<dbReference type="STRING" id="43989.cce_1675"/>
<dbReference type="HOGENOM" id="CLU_112932_1_0_3"/>
<dbReference type="Proteomes" id="UP000001203">
    <property type="component" value="Chromosome circular"/>
</dbReference>
<keyword evidence="1" id="KW-0472">Membrane</keyword>
<reference evidence="2 3" key="1">
    <citation type="journal article" date="2008" name="Proc. Natl. Acad. Sci. U.S.A.">
        <title>The genome of Cyanothece 51142, a unicellular diazotrophic cyanobacterium important in the marine nitrogen cycle.</title>
        <authorList>
            <person name="Welsh E.A."/>
            <person name="Liberton M."/>
            <person name="Stoeckel J."/>
            <person name="Loh T."/>
            <person name="Elvitigala T."/>
            <person name="Wang C."/>
            <person name="Wollam A."/>
            <person name="Fulton R.S."/>
            <person name="Clifton S.W."/>
            <person name="Jacobs J.M."/>
            <person name="Aurora R."/>
            <person name="Ghosh B.K."/>
            <person name="Sherman L.A."/>
            <person name="Smith R.D."/>
            <person name="Wilson R.K."/>
            <person name="Pakrasi H.B."/>
        </authorList>
    </citation>
    <scope>NUCLEOTIDE SEQUENCE [LARGE SCALE GENOMIC DNA]</scope>
    <source>
        <strain evidence="3">ATCC 51142 / BH68</strain>
    </source>
</reference>
<protein>
    <recommendedName>
        <fullName evidence="4">DUF2808 domain-containing protein</fullName>
    </recommendedName>
</protein>
<evidence type="ECO:0000256" key="1">
    <source>
        <dbReference type="SAM" id="Phobius"/>
    </source>
</evidence>
<evidence type="ECO:0000313" key="3">
    <source>
        <dbReference type="Proteomes" id="UP000001203"/>
    </source>
</evidence>
<accession>B1WYK8</accession>
<evidence type="ECO:0000313" key="2">
    <source>
        <dbReference type="EMBL" id="ACB51025.1"/>
    </source>
</evidence>
<dbReference type="InterPro" id="IPR021256">
    <property type="entry name" value="DUF2808"/>
</dbReference>
<sequence>MLNKQKNFNGKISSILGIVITTSLLSLPAIALNSDHRSKIFSHSPKLVATEATYYNPSVSSTYSFTISVPDNAGQPLKAVTITQKPNFEQINFTVNESRAFASNHFVDGERVALSSIGGQSQDGQVTIVFDEPIQPGNKVTLDLKAEENPQHGGIYLFGVEAFSEGMDSQGLYLGTARLHFDSSD</sequence>
<keyword evidence="1" id="KW-1133">Transmembrane helix</keyword>
<keyword evidence="1" id="KW-0812">Transmembrane</keyword>
<proteinExistence type="predicted"/>
<organism evidence="2 3">
    <name type="scientific">Crocosphaera subtropica (strain ATCC 51142 / BH68)</name>
    <name type="common">Cyanothece sp. (strain ATCC 51142)</name>
    <dbReference type="NCBI Taxonomy" id="43989"/>
    <lineage>
        <taxon>Bacteria</taxon>
        <taxon>Bacillati</taxon>
        <taxon>Cyanobacteriota</taxon>
        <taxon>Cyanophyceae</taxon>
        <taxon>Oscillatoriophycideae</taxon>
        <taxon>Chroococcales</taxon>
        <taxon>Aphanothecaceae</taxon>
        <taxon>Crocosphaera</taxon>
        <taxon>Crocosphaera subtropica</taxon>
    </lineage>
</organism>
<gene>
    <name evidence="2" type="ordered locus">cce_1675</name>
</gene>
<dbReference type="EMBL" id="CP000806">
    <property type="protein sequence ID" value="ACB51025.1"/>
    <property type="molecule type" value="Genomic_DNA"/>
</dbReference>
<dbReference type="KEGG" id="cyt:cce_1675"/>
<dbReference type="OrthoDB" id="423147at2"/>
<dbReference type="RefSeq" id="WP_009544473.1">
    <property type="nucleotide sequence ID" value="NC_010546.1"/>
</dbReference>
<keyword evidence="3" id="KW-1185">Reference proteome</keyword>
<evidence type="ECO:0008006" key="4">
    <source>
        <dbReference type="Google" id="ProtNLM"/>
    </source>
</evidence>
<feature type="transmembrane region" description="Helical" evidence="1">
    <location>
        <begin position="12"/>
        <end position="32"/>
    </location>
</feature>
<dbReference type="Pfam" id="PF10989">
    <property type="entry name" value="DUF2808"/>
    <property type="match status" value="1"/>
</dbReference>
<dbReference type="AlphaFoldDB" id="B1WYK8"/>
<name>B1WYK8_CROS5</name>